<feature type="transmembrane region" description="Helical" evidence="7">
    <location>
        <begin position="425"/>
        <end position="452"/>
    </location>
</feature>
<keyword evidence="4 7" id="KW-0812">Transmembrane</keyword>
<evidence type="ECO:0000256" key="1">
    <source>
        <dbReference type="ARBA" id="ARBA00004127"/>
    </source>
</evidence>
<evidence type="ECO:0000256" key="7">
    <source>
        <dbReference type="SAM" id="Phobius"/>
    </source>
</evidence>
<dbReference type="Proteomes" id="UP001299220">
    <property type="component" value="Unassembled WGS sequence"/>
</dbReference>
<feature type="transmembrane region" description="Helical" evidence="7">
    <location>
        <begin position="12"/>
        <end position="33"/>
    </location>
</feature>
<keyword evidence="6 7" id="KW-0472">Membrane</keyword>
<evidence type="ECO:0000256" key="4">
    <source>
        <dbReference type="ARBA" id="ARBA00022692"/>
    </source>
</evidence>
<feature type="transmembrane region" description="Helical" evidence="7">
    <location>
        <begin position="91"/>
        <end position="114"/>
    </location>
</feature>
<dbReference type="PANTHER" id="PTHR43337">
    <property type="entry name" value="XANTHINE/URACIL PERMEASE C887.17-RELATED"/>
    <property type="match status" value="1"/>
</dbReference>
<comment type="caution">
    <text evidence="8">The sequence shown here is derived from an EMBL/GenBank/DDBJ whole genome shotgun (WGS) entry which is preliminary data.</text>
</comment>
<dbReference type="InterPro" id="IPR006043">
    <property type="entry name" value="NCS2"/>
</dbReference>
<evidence type="ECO:0000313" key="9">
    <source>
        <dbReference type="Proteomes" id="UP001299220"/>
    </source>
</evidence>
<protein>
    <submittedName>
        <fullName evidence="8">NCS2 family permease</fullName>
    </submittedName>
</protein>
<feature type="transmembrane region" description="Helical" evidence="7">
    <location>
        <begin position="227"/>
        <end position="243"/>
    </location>
</feature>
<organism evidence="8 9">
    <name type="scientific">Anaeromassilibacillus senegalensis</name>
    <dbReference type="NCBI Taxonomy" id="1673717"/>
    <lineage>
        <taxon>Bacteria</taxon>
        <taxon>Bacillati</taxon>
        <taxon>Bacillota</taxon>
        <taxon>Clostridia</taxon>
        <taxon>Eubacteriales</taxon>
        <taxon>Acutalibacteraceae</taxon>
        <taxon>Anaeromassilibacillus</taxon>
    </lineage>
</organism>
<evidence type="ECO:0000256" key="2">
    <source>
        <dbReference type="ARBA" id="ARBA00005697"/>
    </source>
</evidence>
<accession>A0ABS9CQ61</accession>
<feature type="transmembrane region" description="Helical" evidence="7">
    <location>
        <begin position="372"/>
        <end position="405"/>
    </location>
</feature>
<name>A0ABS9CQ61_9FIRM</name>
<proteinExistence type="inferred from homology"/>
<reference evidence="8 9" key="1">
    <citation type="submission" date="2020-12" db="EMBL/GenBank/DDBJ databases">
        <title>Whole genome sequences of gut porcine anaerobes.</title>
        <authorList>
            <person name="Kubasova T."/>
            <person name="Jahodarova E."/>
            <person name="Rychlik I."/>
        </authorList>
    </citation>
    <scope>NUCLEOTIDE SEQUENCE [LARGE SCALE GENOMIC DNA]</scope>
    <source>
        <strain evidence="8 9">An867</strain>
    </source>
</reference>
<feature type="transmembrane region" description="Helical" evidence="7">
    <location>
        <begin position="464"/>
        <end position="481"/>
    </location>
</feature>
<feature type="transmembrane region" description="Helical" evidence="7">
    <location>
        <begin position="120"/>
        <end position="140"/>
    </location>
</feature>
<comment type="similarity">
    <text evidence="2">Belongs to the nucleobase:cation symporter-2 (NCS2) (TC 2.A.40) family. Azg-like subfamily.</text>
</comment>
<keyword evidence="9" id="KW-1185">Reference proteome</keyword>
<dbReference type="EMBL" id="JAFBIT010000003">
    <property type="protein sequence ID" value="MCF2653276.1"/>
    <property type="molecule type" value="Genomic_DNA"/>
</dbReference>
<feature type="transmembrane region" description="Helical" evidence="7">
    <location>
        <begin position="200"/>
        <end position="220"/>
    </location>
</feature>
<comment type="subcellular location">
    <subcellularLocation>
        <location evidence="1">Endomembrane system</location>
        <topology evidence="1">Multi-pass membrane protein</topology>
    </subcellularLocation>
</comment>
<feature type="transmembrane region" description="Helical" evidence="7">
    <location>
        <begin position="285"/>
        <end position="304"/>
    </location>
</feature>
<evidence type="ECO:0000256" key="6">
    <source>
        <dbReference type="ARBA" id="ARBA00023136"/>
    </source>
</evidence>
<keyword evidence="5 7" id="KW-1133">Transmembrane helix</keyword>
<sequence>MDKFFKISERGSNVRTEIIAGLTTFFAMAYIVVTNPNQIVSFNHLAPDADPVFQQIWNAVYVASILAAVIGTLLMALYAKMPFAQACGMGLNSFFFVSFILPEIIACGDGPIVGDNIIKGYHAGLVIILVSGIVFMIFSLTGLRAKVAKALPDCLKKAIPAGIGLFIAFIGFQNVGIIQANQYTLVQFVDIHGAITSEEGIITVLPALLALLGLLVIAILEKFKVKGSVLISIAGVTVLYYILSGTTPSFDMSQVGQTFSDFGKIGITGVFSGDAWARAFTGEEIGGIFSAIMLVVTFCLVDMFDTIGTLYGTAAQADMLDKNGDPINVNQCMTSDSIATVAGAVCGTSTCTTYVESAAGVAAGGRTGLTSLVVAICFVICLFLSPFASLVPACATAPALIYVGVLMLKGFAKVDMHDITSAVPAFLALVMMPLTYSISNGIGIGAIAYVIITLCTGKYQKKDIPITIIAALFVIKFIFVTM</sequence>
<keyword evidence="3" id="KW-0813">Transport</keyword>
<evidence type="ECO:0000313" key="8">
    <source>
        <dbReference type="EMBL" id="MCF2653276.1"/>
    </source>
</evidence>
<dbReference type="InterPro" id="IPR045018">
    <property type="entry name" value="Azg-like"/>
</dbReference>
<dbReference type="PANTHER" id="PTHR43337:SF1">
    <property type="entry name" value="XANTHINE_URACIL PERMEASE C887.17-RELATED"/>
    <property type="match status" value="1"/>
</dbReference>
<dbReference type="Pfam" id="PF00860">
    <property type="entry name" value="Xan_ur_permease"/>
    <property type="match status" value="1"/>
</dbReference>
<feature type="transmembrane region" description="Helical" evidence="7">
    <location>
        <begin position="161"/>
        <end position="180"/>
    </location>
</feature>
<evidence type="ECO:0000256" key="5">
    <source>
        <dbReference type="ARBA" id="ARBA00022989"/>
    </source>
</evidence>
<evidence type="ECO:0000256" key="3">
    <source>
        <dbReference type="ARBA" id="ARBA00022448"/>
    </source>
</evidence>
<gene>
    <name evidence="8" type="ORF">JQM67_11760</name>
</gene>
<feature type="transmembrane region" description="Helical" evidence="7">
    <location>
        <begin position="56"/>
        <end position="79"/>
    </location>
</feature>